<dbReference type="EMBL" id="SWFT01000033">
    <property type="protein sequence ID" value="KAA8906570.1"/>
    <property type="molecule type" value="Genomic_DNA"/>
</dbReference>
<keyword evidence="7 12" id="KW-0274">FAD</keyword>
<dbReference type="RefSeq" id="XP_034014211.1">
    <property type="nucleotide sequence ID" value="XM_034159286.1"/>
</dbReference>
<evidence type="ECO:0000259" key="18">
    <source>
        <dbReference type="Pfam" id="PF14749"/>
    </source>
</evidence>
<evidence type="ECO:0000256" key="12">
    <source>
        <dbReference type="PIRNR" id="PIRNR000168"/>
    </source>
</evidence>
<keyword evidence="9" id="KW-0560">Oxidoreductase</keyword>
<dbReference type="InterPro" id="IPR002655">
    <property type="entry name" value="Acyl-CoA_oxidase_C"/>
</dbReference>
<dbReference type="Pfam" id="PF01756">
    <property type="entry name" value="ACOX"/>
    <property type="match status" value="1"/>
</dbReference>
<keyword evidence="21" id="KW-1185">Reference proteome</keyword>
<feature type="compositionally biased region" description="Polar residues" evidence="15">
    <location>
        <begin position="1"/>
        <end position="18"/>
    </location>
</feature>
<dbReference type="OMA" id="ITWSARD"/>
<dbReference type="Pfam" id="PF14749">
    <property type="entry name" value="Acyl-CoA_ox_N"/>
    <property type="match status" value="1"/>
</dbReference>
<evidence type="ECO:0000256" key="11">
    <source>
        <dbReference type="ARBA" id="ARBA00023140"/>
    </source>
</evidence>
<dbReference type="Gene3D" id="1.20.140.10">
    <property type="entry name" value="Butyryl-CoA Dehydrogenase, subunit A, domain 3"/>
    <property type="match status" value="2"/>
</dbReference>
<dbReference type="InterPro" id="IPR036250">
    <property type="entry name" value="AcylCo_DH-like_C"/>
</dbReference>
<dbReference type="InterPro" id="IPR006091">
    <property type="entry name" value="Acyl-CoA_Oxase/DH_mid-dom"/>
</dbReference>
<comment type="subcellular location">
    <subcellularLocation>
        <location evidence="3">Peroxisome</location>
    </subcellularLocation>
</comment>
<accession>A0A642UXR3</accession>
<dbReference type="InterPro" id="IPR037069">
    <property type="entry name" value="AcylCoA_DH/ox_N_sf"/>
</dbReference>
<feature type="compositionally biased region" description="Basic and acidic residues" evidence="15">
    <location>
        <begin position="685"/>
        <end position="698"/>
    </location>
</feature>
<evidence type="ECO:0000259" key="19">
    <source>
        <dbReference type="Pfam" id="PF22924"/>
    </source>
</evidence>
<dbReference type="PANTHER" id="PTHR10909">
    <property type="entry name" value="ELECTRON TRANSPORT OXIDOREDUCTASE"/>
    <property type="match status" value="1"/>
</dbReference>
<evidence type="ECO:0000256" key="6">
    <source>
        <dbReference type="ARBA" id="ARBA00022630"/>
    </source>
</evidence>
<name>A0A642UXR3_DIURU</name>
<dbReference type="AlphaFoldDB" id="A0A642UXR3"/>
<dbReference type="PIRSF" id="PIRSF000168">
    <property type="entry name" value="Acyl-CoA_oxidase"/>
    <property type="match status" value="1"/>
</dbReference>
<evidence type="ECO:0000256" key="13">
    <source>
        <dbReference type="PIRSR" id="PIRSR000168-1"/>
    </source>
</evidence>
<dbReference type="GO" id="GO:0071949">
    <property type="term" value="F:FAD binding"/>
    <property type="evidence" value="ECO:0007669"/>
    <property type="project" value="InterPro"/>
</dbReference>
<dbReference type="OrthoDB" id="538336at2759"/>
<evidence type="ECO:0000259" key="17">
    <source>
        <dbReference type="Pfam" id="PF02770"/>
    </source>
</evidence>
<evidence type="ECO:0000256" key="14">
    <source>
        <dbReference type="PIRSR" id="PIRSR000168-2"/>
    </source>
</evidence>
<dbReference type="FunFam" id="1.10.540.10:FF:000018">
    <property type="entry name" value="Acyl-coenzyme A oxidase"/>
    <property type="match status" value="1"/>
</dbReference>
<dbReference type="GO" id="GO:0003997">
    <property type="term" value="F:acyl-CoA oxidase activity"/>
    <property type="evidence" value="ECO:0007669"/>
    <property type="project" value="UniProtKB-EC"/>
</dbReference>
<organism evidence="20 21">
    <name type="scientific">Diutina rugosa</name>
    <name type="common">Yeast</name>
    <name type="synonym">Candida rugosa</name>
    <dbReference type="NCBI Taxonomy" id="5481"/>
    <lineage>
        <taxon>Eukaryota</taxon>
        <taxon>Fungi</taxon>
        <taxon>Dikarya</taxon>
        <taxon>Ascomycota</taxon>
        <taxon>Saccharomycotina</taxon>
        <taxon>Pichiomycetes</taxon>
        <taxon>Debaryomycetaceae</taxon>
        <taxon>Diutina</taxon>
    </lineage>
</organism>
<sequence>MVSVTNRVNTSPPQNPRNLLQRERDQSAWDPVKMNYFLEGSQERSEHVADVLQSLERDPILAVGPGTYDETKAEQRETTAKKIARLAQYLEIEGEDKFATRLSVVGTFDPQLNTRVSVHLGLFVPAVRGNGTFEQRNYWLDDKATSIKTVYGCFGMTELAHGSNVPGLQTTATFDEETDEFVINTPHIGASKWWIGGAAHSATHCATYARLIVKGKDYGVKVFVVPLRDADFNLNPGVTVGDIGAKMGRDGIDNGWIQFSNVRIPRFFMLQKFCKVTRNGEVTLPPLEQLSYSALLGGRVSMVEDSFRMISRMTTIALRYAIGRTQFPKDSNPKEEQQIIDYSLHQRRLFPYLSAAYVAAAGAYKCRVEARTIMANIDVAVKNNDKQGLKQAILDLKQLFVDSGSCKSNLTWMAAECIAECRQACGGHGYSAYNGFGRAFSDWHVMCSWEGDNNILGVHVGKSMLKQYIDARDKGKAPSDSIKFLAESADFTGSNSKQTVLKSPQDVLDLNKFARALEVGMVRLSERAASKLKQNQGNMDTLGPELVLLTRLRAHHYLVREYARRVAEHPDNSVKPYLELMGQNYAAAFVLQQVSTLFLTYNLIDSETFGDVNSDVLPDLAKKIRPHVVAFTDSFQLSDAIINSAIGKWDGDLYENYFNIVCQQNPPSQTKAPYSEVLEKAIGRGPLDRRDRYEKTGEAAKQLSK</sequence>
<feature type="binding site" evidence="14">
    <location>
        <position position="157"/>
    </location>
    <ligand>
        <name>FAD</name>
        <dbReference type="ChEBI" id="CHEBI:57692"/>
    </ligand>
</feature>
<evidence type="ECO:0000256" key="8">
    <source>
        <dbReference type="ARBA" id="ARBA00022832"/>
    </source>
</evidence>
<feature type="domain" description="Acyl-CoA oxidase C-alpha1" evidence="19">
    <location>
        <begin position="292"/>
        <end position="464"/>
    </location>
</feature>
<dbReference type="FunFam" id="2.40.110.10:FF:000003">
    <property type="entry name" value="Acyl-coenzyme A oxidase"/>
    <property type="match status" value="1"/>
</dbReference>
<comment type="catalytic activity">
    <reaction evidence="1">
        <text>a 2,3-saturated acyl-CoA + O2 = a (2E)-enoyl-CoA + H2O2</text>
        <dbReference type="Rhea" id="RHEA:38959"/>
        <dbReference type="ChEBI" id="CHEBI:15379"/>
        <dbReference type="ChEBI" id="CHEBI:16240"/>
        <dbReference type="ChEBI" id="CHEBI:58856"/>
        <dbReference type="ChEBI" id="CHEBI:65111"/>
        <dbReference type="EC" id="1.3.3.6"/>
    </reaction>
</comment>
<protein>
    <recommendedName>
        <fullName evidence="12">Acyl-coenzyme A oxidase</fullName>
    </recommendedName>
</protein>
<feature type="binding site" evidence="14">
    <location>
        <position position="196"/>
    </location>
    <ligand>
        <name>FAD</name>
        <dbReference type="ChEBI" id="CHEBI:57692"/>
    </ligand>
</feature>
<feature type="region of interest" description="Disordered" evidence="15">
    <location>
        <begin position="685"/>
        <end position="705"/>
    </location>
</feature>
<dbReference type="SUPFAM" id="SSF47203">
    <property type="entry name" value="Acyl-CoA dehydrogenase C-terminal domain-like"/>
    <property type="match status" value="2"/>
</dbReference>
<dbReference type="Gene3D" id="1.10.540.10">
    <property type="entry name" value="Acyl-CoA dehydrogenase/oxidase, N-terminal domain"/>
    <property type="match status" value="1"/>
</dbReference>
<dbReference type="FunFam" id="1.20.140.10:FF:000015">
    <property type="entry name" value="Acyl-coenzyme A oxidase"/>
    <property type="match status" value="1"/>
</dbReference>
<gene>
    <name evidence="20" type="ORF">DIURU_000979</name>
</gene>
<keyword evidence="6 12" id="KW-0285">Flavoprotein</keyword>
<dbReference type="GO" id="GO:0005777">
    <property type="term" value="C:peroxisome"/>
    <property type="evidence" value="ECO:0007669"/>
    <property type="project" value="UniProtKB-SubCell"/>
</dbReference>
<feature type="domain" description="Acyl-coenzyme A oxidase N-terminal" evidence="18">
    <location>
        <begin position="31"/>
        <end position="142"/>
    </location>
</feature>
<evidence type="ECO:0000256" key="9">
    <source>
        <dbReference type="ARBA" id="ARBA00023002"/>
    </source>
</evidence>
<evidence type="ECO:0000313" key="20">
    <source>
        <dbReference type="EMBL" id="KAA8906570.1"/>
    </source>
</evidence>
<keyword evidence="8" id="KW-0276">Fatty acid metabolism</keyword>
<evidence type="ECO:0000256" key="4">
    <source>
        <dbReference type="ARBA" id="ARBA00004846"/>
    </source>
</evidence>
<evidence type="ECO:0000256" key="2">
    <source>
        <dbReference type="ARBA" id="ARBA00001974"/>
    </source>
</evidence>
<feature type="domain" description="Acyl-CoA oxidase C-terminal" evidence="16">
    <location>
        <begin position="509"/>
        <end position="681"/>
    </location>
</feature>
<evidence type="ECO:0000256" key="5">
    <source>
        <dbReference type="ARBA" id="ARBA00006288"/>
    </source>
</evidence>
<feature type="region of interest" description="Disordered" evidence="15">
    <location>
        <begin position="1"/>
        <end position="25"/>
    </location>
</feature>
<dbReference type="GO" id="GO:0005504">
    <property type="term" value="F:fatty acid binding"/>
    <property type="evidence" value="ECO:0007669"/>
    <property type="project" value="TreeGrafter"/>
</dbReference>
<keyword evidence="11" id="KW-0576">Peroxisome</keyword>
<evidence type="ECO:0000256" key="7">
    <source>
        <dbReference type="ARBA" id="ARBA00022827"/>
    </source>
</evidence>
<feature type="domain" description="Acyl-CoA oxidase/dehydrogenase middle" evidence="17">
    <location>
        <begin position="153"/>
        <end position="262"/>
    </location>
</feature>
<comment type="similarity">
    <text evidence="5 12">Belongs to the acyl-CoA oxidase family.</text>
</comment>
<dbReference type="InterPro" id="IPR055060">
    <property type="entry name" value="ACOX_C_alpha1"/>
</dbReference>
<dbReference type="VEuPathDB" id="FungiDB:DIURU_000979"/>
<dbReference type="GO" id="GO:0055088">
    <property type="term" value="P:lipid homeostasis"/>
    <property type="evidence" value="ECO:0007669"/>
    <property type="project" value="TreeGrafter"/>
</dbReference>
<feature type="active site" description="Proton acceptor" evidence="13">
    <location>
        <position position="450"/>
    </location>
</feature>
<comment type="caution">
    <text evidence="20">The sequence shown here is derived from an EMBL/GenBank/DDBJ whole genome shotgun (WGS) entry which is preliminary data.</text>
</comment>
<reference evidence="20 21" key="1">
    <citation type="submission" date="2019-07" db="EMBL/GenBank/DDBJ databases">
        <title>Genome assembly of two rare yeast pathogens: Diutina rugosa and Trichomonascus ciferrii.</title>
        <authorList>
            <person name="Mixao V."/>
            <person name="Saus E."/>
            <person name="Hansen A."/>
            <person name="Lass-Flor C."/>
            <person name="Gabaldon T."/>
        </authorList>
    </citation>
    <scope>NUCLEOTIDE SEQUENCE [LARGE SCALE GENOMIC DNA]</scope>
    <source>
        <strain evidence="20 21">CBS 613</strain>
    </source>
</reference>
<dbReference type="InterPro" id="IPR029320">
    <property type="entry name" value="Acyl-CoA_ox_N"/>
</dbReference>
<dbReference type="Pfam" id="PF22924">
    <property type="entry name" value="ACOX_C_alpha1"/>
    <property type="match status" value="1"/>
</dbReference>
<evidence type="ECO:0000256" key="10">
    <source>
        <dbReference type="ARBA" id="ARBA00023098"/>
    </source>
</evidence>
<dbReference type="PANTHER" id="PTHR10909:SF352">
    <property type="entry name" value="ACYL-COENZYME A OXIDASE-LIKE PROTEIN"/>
    <property type="match status" value="1"/>
</dbReference>
<dbReference type="Proteomes" id="UP000449547">
    <property type="component" value="Unassembled WGS sequence"/>
</dbReference>
<evidence type="ECO:0000259" key="16">
    <source>
        <dbReference type="Pfam" id="PF01756"/>
    </source>
</evidence>
<comment type="pathway">
    <text evidence="4">Lipid metabolism; peroxisomal fatty acid beta-oxidation.</text>
</comment>
<comment type="cofactor">
    <cofactor evidence="2">
        <name>FAD</name>
        <dbReference type="ChEBI" id="CHEBI:57692"/>
    </cofactor>
</comment>
<dbReference type="SUPFAM" id="SSF56645">
    <property type="entry name" value="Acyl-CoA dehydrogenase NM domain-like"/>
    <property type="match status" value="1"/>
</dbReference>
<dbReference type="UniPathway" id="UPA00661"/>
<evidence type="ECO:0000256" key="15">
    <source>
        <dbReference type="SAM" id="MobiDB-lite"/>
    </source>
</evidence>
<dbReference type="Pfam" id="PF02770">
    <property type="entry name" value="Acyl-CoA_dh_M"/>
    <property type="match status" value="1"/>
</dbReference>
<evidence type="ECO:0000256" key="1">
    <source>
        <dbReference type="ARBA" id="ARBA00001201"/>
    </source>
</evidence>
<dbReference type="InterPro" id="IPR046373">
    <property type="entry name" value="Acyl-CoA_Oxase/DH_mid-dom_sf"/>
</dbReference>
<dbReference type="GeneID" id="54779632"/>
<keyword evidence="10" id="KW-0443">Lipid metabolism</keyword>
<evidence type="ECO:0000313" key="21">
    <source>
        <dbReference type="Proteomes" id="UP000449547"/>
    </source>
</evidence>
<dbReference type="InterPro" id="IPR009100">
    <property type="entry name" value="AcylCoA_DH/oxidase_NM_dom_sf"/>
</dbReference>
<dbReference type="InterPro" id="IPR012258">
    <property type="entry name" value="Acyl-CoA_oxidase"/>
</dbReference>
<proteinExistence type="inferred from homology"/>
<evidence type="ECO:0000256" key="3">
    <source>
        <dbReference type="ARBA" id="ARBA00004275"/>
    </source>
</evidence>
<dbReference type="Gene3D" id="2.40.110.10">
    <property type="entry name" value="Butyryl-CoA Dehydrogenase, subunit A, domain 2"/>
    <property type="match status" value="1"/>
</dbReference>
<dbReference type="GO" id="GO:0033540">
    <property type="term" value="P:fatty acid beta-oxidation using acyl-CoA oxidase"/>
    <property type="evidence" value="ECO:0007669"/>
    <property type="project" value="UniProtKB-UniPathway"/>
</dbReference>